<evidence type="ECO:0000259" key="7">
    <source>
        <dbReference type="Pfam" id="PF16198"/>
    </source>
</evidence>
<name>A0A5A7N2L9_9PROT</name>
<dbReference type="AlphaFoldDB" id="A0A5A7N2L9"/>
<dbReference type="SUPFAM" id="SSF55120">
    <property type="entry name" value="Pseudouridine synthase"/>
    <property type="match status" value="1"/>
</dbReference>
<keyword evidence="9" id="KW-1185">Reference proteome</keyword>
<dbReference type="Pfam" id="PF01509">
    <property type="entry name" value="TruB_N"/>
    <property type="match status" value="1"/>
</dbReference>
<feature type="active site" description="Nucleophile" evidence="5">
    <location>
        <position position="47"/>
    </location>
</feature>
<dbReference type="CDD" id="cd02573">
    <property type="entry name" value="PseudoU_synth_EcTruB"/>
    <property type="match status" value="1"/>
</dbReference>
<dbReference type="InterPro" id="IPR002501">
    <property type="entry name" value="PsdUridine_synth_N"/>
</dbReference>
<evidence type="ECO:0000256" key="3">
    <source>
        <dbReference type="ARBA" id="ARBA00022694"/>
    </source>
</evidence>
<keyword evidence="4 5" id="KW-0413">Isomerase</keyword>
<accession>A0A5A7N2L9</accession>
<comment type="function">
    <text evidence="5">Responsible for synthesis of pseudouridine from uracil-55 in the psi GC loop of transfer RNAs.</text>
</comment>
<evidence type="ECO:0000313" key="9">
    <source>
        <dbReference type="Proteomes" id="UP000324996"/>
    </source>
</evidence>
<dbReference type="Gene3D" id="3.30.2350.10">
    <property type="entry name" value="Pseudouridine synthase"/>
    <property type="match status" value="1"/>
</dbReference>
<dbReference type="InterPro" id="IPR014780">
    <property type="entry name" value="tRNA_psdUridine_synth_TruB"/>
</dbReference>
<dbReference type="PANTHER" id="PTHR13767">
    <property type="entry name" value="TRNA-PSEUDOURIDINE SYNTHASE"/>
    <property type="match status" value="1"/>
</dbReference>
<evidence type="ECO:0000256" key="1">
    <source>
        <dbReference type="ARBA" id="ARBA00000385"/>
    </source>
</evidence>
<dbReference type="NCBIfam" id="TIGR00431">
    <property type="entry name" value="TruB"/>
    <property type="match status" value="1"/>
</dbReference>
<dbReference type="GO" id="GO:1990481">
    <property type="term" value="P:mRNA pseudouridine synthesis"/>
    <property type="evidence" value="ECO:0007669"/>
    <property type="project" value="TreeGrafter"/>
</dbReference>
<comment type="catalytic activity">
    <reaction evidence="1 5">
        <text>uridine(55) in tRNA = pseudouridine(55) in tRNA</text>
        <dbReference type="Rhea" id="RHEA:42532"/>
        <dbReference type="Rhea" id="RHEA-COMP:10101"/>
        <dbReference type="Rhea" id="RHEA-COMP:10102"/>
        <dbReference type="ChEBI" id="CHEBI:65314"/>
        <dbReference type="ChEBI" id="CHEBI:65315"/>
        <dbReference type="EC" id="5.4.99.25"/>
    </reaction>
</comment>
<evidence type="ECO:0000256" key="4">
    <source>
        <dbReference type="ARBA" id="ARBA00023235"/>
    </source>
</evidence>
<evidence type="ECO:0000313" key="8">
    <source>
        <dbReference type="EMBL" id="GER02523.1"/>
    </source>
</evidence>
<dbReference type="EC" id="5.4.99.25" evidence="5"/>
<dbReference type="RefSeq" id="WP_042088156.1">
    <property type="nucleotide sequence ID" value="NZ_BKCN01000001.1"/>
</dbReference>
<protein>
    <recommendedName>
        <fullName evidence="5">tRNA pseudouridine synthase B</fullName>
        <ecNumber evidence="5">5.4.99.25</ecNumber>
    </recommendedName>
    <alternativeName>
        <fullName evidence="5">tRNA pseudouridine(55) synthase</fullName>
        <shortName evidence="5">Psi55 synthase</shortName>
    </alternativeName>
    <alternativeName>
        <fullName evidence="5">tRNA pseudouridylate synthase</fullName>
    </alternativeName>
    <alternativeName>
        <fullName evidence="5">tRNA-uridine isomerase</fullName>
    </alternativeName>
</protein>
<comment type="caution">
    <text evidence="8">The sequence shown here is derived from an EMBL/GenBank/DDBJ whole genome shotgun (WGS) entry which is preliminary data.</text>
</comment>
<dbReference type="Pfam" id="PF16198">
    <property type="entry name" value="TruB_C_2"/>
    <property type="match status" value="1"/>
</dbReference>
<feature type="domain" description="Pseudouridine synthase II N-terminal" evidence="6">
    <location>
        <begin position="33"/>
        <end position="180"/>
    </location>
</feature>
<evidence type="ECO:0000259" key="6">
    <source>
        <dbReference type="Pfam" id="PF01509"/>
    </source>
</evidence>
<dbReference type="EMBL" id="BKCN01000001">
    <property type="protein sequence ID" value="GER02523.1"/>
    <property type="molecule type" value="Genomic_DNA"/>
</dbReference>
<dbReference type="PANTHER" id="PTHR13767:SF2">
    <property type="entry name" value="PSEUDOURIDYLATE SYNTHASE TRUB1"/>
    <property type="match status" value="1"/>
</dbReference>
<dbReference type="InterPro" id="IPR020103">
    <property type="entry name" value="PsdUridine_synth_cat_dom_sf"/>
</dbReference>
<keyword evidence="3 5" id="KW-0819">tRNA processing</keyword>
<dbReference type="InterPro" id="IPR032819">
    <property type="entry name" value="TruB_C"/>
</dbReference>
<dbReference type="GO" id="GO:0160148">
    <property type="term" value="F:tRNA pseudouridine(55) synthase activity"/>
    <property type="evidence" value="ECO:0007669"/>
    <property type="project" value="UniProtKB-EC"/>
</dbReference>
<evidence type="ECO:0000256" key="2">
    <source>
        <dbReference type="ARBA" id="ARBA00005642"/>
    </source>
</evidence>
<sequence>MSQRRRGQDIHGWVILDKPLGLSSSQGVGKVRGLLDARKAGHAGTLDPLASGVLPIGLGEATKAMPFIVDSTKDYVFSIAFGEARSTDDCEGEVVARSDVIPNEAAILAALPQFIGEIAQVPPAYSAIKLDGKRAYALARGGETPLLQARPVHVHDLRYLGPDEAGHGRFFMCCGKGTYVRSLARDLSQSLDTVGHVAALRRTRVGPFHERAAISLENLEKVRHGAPAEAIVLPVTTALDDIPALAITDQEADLIKKGQCLRHSSAQDGDLILICGERPVAIARCQSGLITSRRVFNL</sequence>
<reference evidence="8 9" key="1">
    <citation type="submission" date="2019-09" db="EMBL/GenBank/DDBJ databases">
        <title>NBRP : Genome information of microbial organism related human and environment.</title>
        <authorList>
            <person name="Hattori M."/>
            <person name="Oshima K."/>
            <person name="Inaba H."/>
            <person name="Suda W."/>
            <person name="Sakamoto M."/>
            <person name="Iino T."/>
            <person name="Kitahara M."/>
            <person name="Oshida Y."/>
            <person name="Iida T."/>
            <person name="Kudo T."/>
            <person name="Itoh T."/>
            <person name="Ohkuma M."/>
        </authorList>
    </citation>
    <scope>NUCLEOTIDE SEQUENCE [LARGE SCALE GENOMIC DNA]</scope>
    <source>
        <strain evidence="8 9">Q-1</strain>
    </source>
</reference>
<dbReference type="Proteomes" id="UP000324996">
    <property type="component" value="Unassembled WGS sequence"/>
</dbReference>
<proteinExistence type="inferred from homology"/>
<gene>
    <name evidence="5 8" type="primary">truB</name>
    <name evidence="8" type="ORF">JCM17846_02050</name>
</gene>
<dbReference type="HAMAP" id="MF_01080">
    <property type="entry name" value="TruB_bact"/>
    <property type="match status" value="1"/>
</dbReference>
<evidence type="ECO:0000256" key="5">
    <source>
        <dbReference type="HAMAP-Rule" id="MF_01080"/>
    </source>
</evidence>
<dbReference type="GO" id="GO:0003723">
    <property type="term" value="F:RNA binding"/>
    <property type="evidence" value="ECO:0007669"/>
    <property type="project" value="InterPro"/>
</dbReference>
<feature type="domain" description="tRNA pseudouridylate synthase B C-terminal" evidence="7">
    <location>
        <begin position="181"/>
        <end position="239"/>
    </location>
</feature>
<organism evidence="8 9">
    <name type="scientific">Iodidimonas nitroreducens</name>
    <dbReference type="NCBI Taxonomy" id="1236968"/>
    <lineage>
        <taxon>Bacteria</taxon>
        <taxon>Pseudomonadati</taxon>
        <taxon>Pseudomonadota</taxon>
        <taxon>Alphaproteobacteria</taxon>
        <taxon>Iodidimonadales</taxon>
        <taxon>Iodidimonadaceae</taxon>
        <taxon>Iodidimonas</taxon>
    </lineage>
</organism>
<comment type="similarity">
    <text evidence="2 5">Belongs to the pseudouridine synthase TruB family. Type 1 subfamily.</text>
</comment>
<dbReference type="GO" id="GO:0031119">
    <property type="term" value="P:tRNA pseudouridine synthesis"/>
    <property type="evidence" value="ECO:0007669"/>
    <property type="project" value="UniProtKB-UniRule"/>
</dbReference>